<dbReference type="GO" id="GO:0006355">
    <property type="term" value="P:regulation of DNA-templated transcription"/>
    <property type="evidence" value="ECO:0007669"/>
    <property type="project" value="InterPro"/>
</dbReference>
<comment type="function">
    <text evidence="2">Component of the Mediator complex, a coactivator involved in the regulated transcription of nearly all RNA polymerase II-dependent genes. Mediator functions as a bridge to convey information from gene-specific regulatory proteins to the basal RNA polymerase II transcription machinery. Mediator is recruited to promoters by direct interactions with regulatory proteins and serves as a scaffold for the assembly of a functional preinitiation complex with RNA polymerase II and the general transcription factors.</text>
</comment>
<evidence type="ECO:0000256" key="3">
    <source>
        <dbReference type="SAM" id="MobiDB-lite"/>
    </source>
</evidence>
<dbReference type="Pfam" id="PF09606">
    <property type="entry name" value="Med15_N"/>
    <property type="match status" value="1"/>
</dbReference>
<dbReference type="AlphaFoldDB" id="A0A811UJS1"/>
<sequence>MASPEISPIDHCENKPCSTNNGSYENAAVMENHIFKKSRNKEEYMAWLLSYSCIFKIWHKVRKPTQPPPQQNAEMNQQNMMPDPLNALQTLASQGNRNAQMPGGPNPNQMGPGGPVAASNLLQTLNQQRPGQQMQQMQGIRGQMPMGAGPNQQMMQQMGGNMGGGMQMNVLVVVVV</sequence>
<dbReference type="GO" id="GO:0005634">
    <property type="term" value="C:nucleus"/>
    <property type="evidence" value="ECO:0007669"/>
    <property type="project" value="UniProtKB-SubCell"/>
</dbReference>
<protein>
    <recommendedName>
        <fullName evidence="2">Mediator of RNA polymerase II transcription subunit 15</fullName>
    </recommendedName>
    <alternativeName>
        <fullName evidence="2">Mediator complex subunit 15</fullName>
    </alternativeName>
</protein>
<accession>A0A811UJS1</accession>
<keyword evidence="2" id="KW-0010">Activator</keyword>
<organism evidence="5 6">
    <name type="scientific">Ceratitis capitata</name>
    <name type="common">Mediterranean fruit fly</name>
    <name type="synonym">Tephritis capitata</name>
    <dbReference type="NCBI Taxonomy" id="7213"/>
    <lineage>
        <taxon>Eukaryota</taxon>
        <taxon>Metazoa</taxon>
        <taxon>Ecdysozoa</taxon>
        <taxon>Arthropoda</taxon>
        <taxon>Hexapoda</taxon>
        <taxon>Insecta</taxon>
        <taxon>Pterygota</taxon>
        <taxon>Neoptera</taxon>
        <taxon>Endopterygota</taxon>
        <taxon>Diptera</taxon>
        <taxon>Brachycera</taxon>
        <taxon>Muscomorpha</taxon>
        <taxon>Tephritoidea</taxon>
        <taxon>Tephritidae</taxon>
        <taxon>Ceratitis</taxon>
        <taxon>Ceratitis</taxon>
    </lineage>
</organism>
<evidence type="ECO:0000313" key="6">
    <source>
        <dbReference type="Proteomes" id="UP000606786"/>
    </source>
</evidence>
<dbReference type="EMBL" id="CAJHJT010000012">
    <property type="protein sequence ID" value="CAD6999011.1"/>
    <property type="molecule type" value="Genomic_DNA"/>
</dbReference>
<dbReference type="OrthoDB" id="286301at2759"/>
<feature type="region of interest" description="Disordered" evidence="3">
    <location>
        <begin position="1"/>
        <end position="22"/>
    </location>
</feature>
<dbReference type="Gene3D" id="1.10.246.20">
    <property type="entry name" value="Coactivator CBP, KIX domain"/>
    <property type="match status" value="1"/>
</dbReference>
<gene>
    <name evidence="2" type="primary">MED15</name>
    <name evidence="5" type="ORF">CCAP1982_LOCUS7558</name>
</gene>
<keyword evidence="2" id="KW-0805">Transcription regulation</keyword>
<keyword evidence="6" id="KW-1185">Reference proteome</keyword>
<keyword evidence="1 2" id="KW-0539">Nucleus</keyword>
<comment type="subcellular location">
    <subcellularLocation>
        <location evidence="2">Nucleus</location>
    </subcellularLocation>
</comment>
<evidence type="ECO:0000256" key="2">
    <source>
        <dbReference type="RuleBase" id="RU364148"/>
    </source>
</evidence>
<comment type="subunit">
    <text evidence="2">Component of the Mediator complex.</text>
</comment>
<dbReference type="GO" id="GO:0003712">
    <property type="term" value="F:transcription coregulator activity"/>
    <property type="evidence" value="ECO:0007669"/>
    <property type="project" value="InterPro"/>
</dbReference>
<evidence type="ECO:0000256" key="1">
    <source>
        <dbReference type="ARBA" id="ARBA00023242"/>
    </source>
</evidence>
<reference evidence="5" key="1">
    <citation type="submission" date="2020-11" db="EMBL/GenBank/DDBJ databases">
        <authorList>
            <person name="Whitehead M."/>
        </authorList>
    </citation>
    <scope>NUCLEOTIDE SEQUENCE</scope>
    <source>
        <strain evidence="5">EGII</strain>
    </source>
</reference>
<keyword evidence="2" id="KW-0804">Transcription</keyword>
<evidence type="ECO:0000313" key="5">
    <source>
        <dbReference type="EMBL" id="CAD6999011.1"/>
    </source>
</evidence>
<name>A0A811UJS1_CERCA</name>
<evidence type="ECO:0000259" key="4">
    <source>
        <dbReference type="Pfam" id="PF09606"/>
    </source>
</evidence>
<comment type="caution">
    <text evidence="5">The sequence shown here is derived from an EMBL/GenBank/DDBJ whole genome shotgun (WGS) entry which is preliminary data.</text>
</comment>
<comment type="similarity">
    <text evidence="2">Belongs to the Mediator complex subunit 15 family.</text>
</comment>
<proteinExistence type="inferred from homology"/>
<dbReference type="InterPro" id="IPR019087">
    <property type="entry name" value="Med15_N"/>
</dbReference>
<feature type="domain" description="Mediator of RNA polymerase II transcription subunit 15 N-terminal" evidence="4">
    <location>
        <begin position="13"/>
        <end position="47"/>
    </location>
</feature>
<dbReference type="InterPro" id="IPR036529">
    <property type="entry name" value="KIX_dom_sf"/>
</dbReference>
<dbReference type="Proteomes" id="UP000606786">
    <property type="component" value="Unassembled WGS sequence"/>
</dbReference>